<dbReference type="Proteomes" id="UP000223071">
    <property type="component" value="Unassembled WGS sequence"/>
</dbReference>
<sequence>MGTKPAGQVTRGKTAPNRLRLADTYLLVAEGERLRALRGPAVDLGFGDVPVTTVELFERLRRVNPRAEVVGVEIDGERAERAQAFAREGLRFVRGGFNLPLAEGELAGLVRAFNVLRQYDEGEVRAALETLALRMAPGALLIEGTSDPFGRLACWWMWERTAAQPVPPGRWLEPPLRRVRLVFGQRLRFFSEGPRAFQPYLPKELIHHAEPGGVLDRFFAAWERAWLAGAGRPARERWRASVLAMAELAPVDRRRRVVDRGLAAFGCEAGPIAEALAALS</sequence>
<dbReference type="Gene3D" id="3.40.50.150">
    <property type="entry name" value="Vaccinia Virus protein VP39"/>
    <property type="match status" value="1"/>
</dbReference>
<evidence type="ECO:0000313" key="1">
    <source>
        <dbReference type="EMBL" id="PFG73870.1"/>
    </source>
</evidence>
<organism evidence="1 2">
    <name type="scientific">Tepidiforma thermophila (strain KCTC 52669 / CGMCC 1.13589 / G233)</name>
    <dbReference type="NCBI Taxonomy" id="2761530"/>
    <lineage>
        <taxon>Bacteria</taxon>
        <taxon>Bacillati</taxon>
        <taxon>Chloroflexota</taxon>
        <taxon>Tepidiformia</taxon>
        <taxon>Tepidiformales</taxon>
        <taxon>Tepidiformaceae</taxon>
        <taxon>Tepidiforma</taxon>
    </lineage>
</organism>
<dbReference type="InterPro" id="IPR029063">
    <property type="entry name" value="SAM-dependent_MTases_sf"/>
</dbReference>
<proteinExistence type="predicted"/>
<name>A0A2A9HFJ0_TEPT2</name>
<dbReference type="SUPFAM" id="SSF53335">
    <property type="entry name" value="S-adenosyl-L-methionine-dependent methyltransferases"/>
    <property type="match status" value="1"/>
</dbReference>
<comment type="caution">
    <text evidence="1">The sequence shown here is derived from an EMBL/GenBank/DDBJ whole genome shotgun (WGS) entry which is preliminary data.</text>
</comment>
<dbReference type="AlphaFoldDB" id="A0A2A9HFJ0"/>
<gene>
    <name evidence="1" type="ORF">A9A59_1076</name>
</gene>
<evidence type="ECO:0000313" key="2">
    <source>
        <dbReference type="Proteomes" id="UP000223071"/>
    </source>
</evidence>
<reference evidence="1 2" key="1">
    <citation type="submission" date="2017-09" db="EMBL/GenBank/DDBJ databases">
        <title>Sequencing the genomes of two abundant thermophiles in Great Basin hot springs: Thermocrinis jamiesonii and novel Chloroflexi Thermoflexus hugenholtzii.</title>
        <authorList>
            <person name="Hedlund B."/>
        </authorList>
    </citation>
    <scope>NUCLEOTIDE SEQUENCE [LARGE SCALE GENOMIC DNA]</scope>
    <source>
        <strain evidence="1 2">G233</strain>
    </source>
</reference>
<dbReference type="RefSeq" id="WP_181950227.1">
    <property type="nucleotide sequence ID" value="NZ_PDJQ01000001.1"/>
</dbReference>
<keyword evidence="2" id="KW-1185">Reference proteome</keyword>
<protein>
    <recommendedName>
        <fullName evidence="3">Class I SAM-dependent methyltransferase</fullName>
    </recommendedName>
</protein>
<evidence type="ECO:0008006" key="3">
    <source>
        <dbReference type="Google" id="ProtNLM"/>
    </source>
</evidence>
<dbReference type="EMBL" id="PDJQ01000001">
    <property type="protein sequence ID" value="PFG73870.1"/>
    <property type="molecule type" value="Genomic_DNA"/>
</dbReference>
<accession>A0A2A9HFJ0</accession>